<dbReference type="AlphaFoldDB" id="A0A0F8GAT6"/>
<reference evidence="1 2" key="1">
    <citation type="journal article" date="2015" name="ISME J.">
        <title>Genomic and phenotypic differentiation among Methanosarcina mazei populations from Columbia River sediment.</title>
        <authorList>
            <person name="Youngblut N.D."/>
            <person name="Wirth J.S."/>
            <person name="Henriksen J.R."/>
            <person name="Smith M."/>
            <person name="Simon H."/>
            <person name="Metcalf W.W."/>
            <person name="Whitaker R.J."/>
        </authorList>
    </citation>
    <scope>NUCLEOTIDE SEQUENCE [LARGE SCALE GENOMIC DNA]</scope>
    <source>
        <strain evidence="1 2">3.F.A.1B.1</strain>
    </source>
</reference>
<proteinExistence type="predicted"/>
<accession>A0A0F8GAT6</accession>
<protein>
    <submittedName>
        <fullName evidence="1">Uncharacterized protein</fullName>
    </submittedName>
</protein>
<organism evidence="1 2">
    <name type="scientific">Methanosarcina mazei</name>
    <name type="common">Methanosarcina frisia</name>
    <dbReference type="NCBI Taxonomy" id="2209"/>
    <lineage>
        <taxon>Archaea</taxon>
        <taxon>Methanobacteriati</taxon>
        <taxon>Methanobacteriota</taxon>
        <taxon>Stenosarchaea group</taxon>
        <taxon>Methanomicrobia</taxon>
        <taxon>Methanosarcinales</taxon>
        <taxon>Methanosarcinaceae</taxon>
        <taxon>Methanosarcina</taxon>
    </lineage>
</organism>
<sequence length="63" mass="7243">MLLFLDTEAGINFRNNPENSKLFPGYLKFQGSFSIKITIQKLLLLNDKSELKLQIRTLSLLKS</sequence>
<name>A0A0F8GAT6_METMZ</name>
<dbReference type="Proteomes" id="UP000034298">
    <property type="component" value="Unassembled WGS sequence"/>
</dbReference>
<dbReference type="EMBL" id="JJPC01000045">
    <property type="protein sequence ID" value="KKG36253.1"/>
    <property type="molecule type" value="Genomic_DNA"/>
</dbReference>
<gene>
    <name evidence="1" type="ORF">DU30_05475</name>
</gene>
<evidence type="ECO:0000313" key="2">
    <source>
        <dbReference type="Proteomes" id="UP000034298"/>
    </source>
</evidence>
<comment type="caution">
    <text evidence="1">The sequence shown here is derived from an EMBL/GenBank/DDBJ whole genome shotgun (WGS) entry which is preliminary data.</text>
</comment>
<evidence type="ECO:0000313" key="1">
    <source>
        <dbReference type="EMBL" id="KKG36253.1"/>
    </source>
</evidence>
<dbReference type="PATRIC" id="fig|2209.62.peg.1156"/>